<feature type="chain" id="PRO_5003374646" evidence="2">
    <location>
        <begin position="26"/>
        <end position="398"/>
    </location>
</feature>
<dbReference type="Pfam" id="PF19544">
    <property type="entry name" value="DUF6068"/>
    <property type="match status" value="1"/>
</dbReference>
<keyword evidence="3" id="KW-0449">Lipoprotein</keyword>
<accession>F8CHB2</accession>
<dbReference type="EMBL" id="CP002830">
    <property type="protein sequence ID" value="AEI66230.1"/>
    <property type="molecule type" value="Genomic_DNA"/>
</dbReference>
<evidence type="ECO:0000313" key="3">
    <source>
        <dbReference type="EMBL" id="AEI66230.1"/>
    </source>
</evidence>
<organism evidence="3 4">
    <name type="scientific">Myxococcus fulvus (strain ATCC BAA-855 / HW-1)</name>
    <dbReference type="NCBI Taxonomy" id="483219"/>
    <lineage>
        <taxon>Bacteria</taxon>
        <taxon>Pseudomonadati</taxon>
        <taxon>Myxococcota</taxon>
        <taxon>Myxococcia</taxon>
        <taxon>Myxococcales</taxon>
        <taxon>Cystobacterineae</taxon>
        <taxon>Myxococcaceae</taxon>
        <taxon>Myxococcus</taxon>
    </lineage>
</organism>
<dbReference type="Proteomes" id="UP000000488">
    <property type="component" value="Chromosome"/>
</dbReference>
<dbReference type="HOGENOM" id="CLU_701532_0_0_7"/>
<proteinExistence type="predicted"/>
<sequence length="398" mass="42698">MPIRSFTCPVAALLGAALSILPGCGSTMSNSPSIADAQGQRFAAQQAADAWKRARVGDRVTYVFSATQGPTPGEADAARTLDGRLSLEVVSVQQPWVYVRVSFTDAAGKPLTQTRLSQALVVPVRSDVTRPVDVPRPGQMTTERPSFSGRNWEATRYVSDQRPVDGPLRTRVYANDSALLYLTRGLLEASTESAGFRTPGRLTLSLREFQAGSAEASAAAPSLERPLGPGAFYDRRVDMPPTQEVLRVCFTAERGFVLRSEGPVAPGSDPCSDFSQAEPEALEELVMNLPWEALVSGAWPPGAAREGAQGTFTVGERNVPTRTEQRTEDVEGTRHIFSETYASDPWAPGLAGAPYEARFQSLDSLTERIGAGGERESAGGSRLVQWGPWLGGQPVSSQ</sequence>
<dbReference type="InterPro" id="IPR045712">
    <property type="entry name" value="DUF6068"/>
</dbReference>
<evidence type="ECO:0000313" key="4">
    <source>
        <dbReference type="Proteomes" id="UP000000488"/>
    </source>
</evidence>
<evidence type="ECO:0000256" key="1">
    <source>
        <dbReference type="SAM" id="MobiDB-lite"/>
    </source>
</evidence>
<dbReference type="AlphaFoldDB" id="F8CHB2"/>
<name>F8CHB2_MYXFH</name>
<dbReference type="KEGG" id="mfu:LILAB_21650"/>
<feature type="region of interest" description="Disordered" evidence="1">
    <location>
        <begin position="368"/>
        <end position="398"/>
    </location>
</feature>
<keyword evidence="2" id="KW-0732">Signal</keyword>
<feature type="signal peptide" evidence="2">
    <location>
        <begin position="1"/>
        <end position="25"/>
    </location>
</feature>
<protein>
    <submittedName>
        <fullName evidence="3">Putative lipoprotein</fullName>
    </submittedName>
</protein>
<evidence type="ECO:0000256" key="2">
    <source>
        <dbReference type="SAM" id="SignalP"/>
    </source>
</evidence>
<gene>
    <name evidence="3" type="ordered locus">LILAB_21650</name>
</gene>
<reference evidence="3 4" key="1">
    <citation type="journal article" date="2011" name="J. Bacteriol.">
        <title>Genome sequence of the halotolerant marine bacterium Myxococcus fulvus HW-1.</title>
        <authorList>
            <person name="Li Z.F."/>
            <person name="Li X."/>
            <person name="Liu H."/>
            <person name="Liu X."/>
            <person name="Han K."/>
            <person name="Wu Z.H."/>
            <person name="Hu W."/>
            <person name="Li F.F."/>
            <person name="Li Y.Z."/>
        </authorList>
    </citation>
    <scope>NUCLEOTIDE SEQUENCE [LARGE SCALE GENOMIC DNA]</scope>
    <source>
        <strain evidence="4">ATCC BAA-855 / HW-1</strain>
    </source>
</reference>